<name>A0ABY5P8M9_9LACT</name>
<dbReference type="Pfam" id="PF13556">
    <property type="entry name" value="HTH_30"/>
    <property type="match status" value="1"/>
</dbReference>
<dbReference type="InterPro" id="IPR025736">
    <property type="entry name" value="PucR_C-HTH_dom"/>
</dbReference>
<protein>
    <submittedName>
        <fullName evidence="3">Helix-turn-helix domain-containing protein</fullName>
    </submittedName>
</protein>
<reference evidence="3 4" key="1">
    <citation type="submission" date="2022-08" db="EMBL/GenBank/DDBJ databases">
        <title>Aerococcaceae sp. nov isolated from spoiled eye mask.</title>
        <authorList>
            <person name="Zhou G."/>
            <person name="Xie X.-B."/>
            <person name="Shi Q.-S."/>
            <person name="Wang Y.-S."/>
            <person name="Wen X."/>
            <person name="Peng H."/>
            <person name="Yang X.-J."/>
            <person name="Tao H.-B."/>
            <person name="Huang X.-M."/>
        </authorList>
    </citation>
    <scope>NUCLEOTIDE SEQUENCE [LARGE SCALE GENOMIC DNA]</scope>
    <source>
        <strain evidence="4">DM20194951</strain>
    </source>
</reference>
<feature type="domain" description="Putative sugar diacid recognition" evidence="1">
    <location>
        <begin position="12"/>
        <end position="129"/>
    </location>
</feature>
<evidence type="ECO:0000313" key="4">
    <source>
        <dbReference type="Proteomes" id="UP001315967"/>
    </source>
</evidence>
<dbReference type="RefSeq" id="WP_313794276.1">
    <property type="nucleotide sequence ID" value="NZ_CP102453.1"/>
</dbReference>
<evidence type="ECO:0000259" key="2">
    <source>
        <dbReference type="Pfam" id="PF13556"/>
    </source>
</evidence>
<dbReference type="EMBL" id="CP102453">
    <property type="protein sequence ID" value="UUX34773.1"/>
    <property type="molecule type" value="Genomic_DNA"/>
</dbReference>
<dbReference type="PANTHER" id="PTHR33744">
    <property type="entry name" value="CARBOHYDRATE DIACID REGULATOR"/>
    <property type="match status" value="1"/>
</dbReference>
<dbReference type="Gene3D" id="1.10.10.2840">
    <property type="entry name" value="PucR C-terminal helix-turn-helix domain"/>
    <property type="match status" value="1"/>
</dbReference>
<keyword evidence="4" id="KW-1185">Reference proteome</keyword>
<evidence type="ECO:0000313" key="3">
    <source>
        <dbReference type="EMBL" id="UUX34773.1"/>
    </source>
</evidence>
<dbReference type="Pfam" id="PF05651">
    <property type="entry name" value="Diacid_rec"/>
    <property type="match status" value="1"/>
</dbReference>
<gene>
    <name evidence="3" type="ORF">NRE15_03750</name>
</gene>
<dbReference type="InterPro" id="IPR042070">
    <property type="entry name" value="PucR_C-HTH_sf"/>
</dbReference>
<dbReference type="Proteomes" id="UP001315967">
    <property type="component" value="Chromosome"/>
</dbReference>
<proteinExistence type="predicted"/>
<feature type="domain" description="PucR C-terminal helix-turn-helix" evidence="2">
    <location>
        <begin position="318"/>
        <end position="373"/>
    </location>
</feature>
<dbReference type="InterPro" id="IPR051448">
    <property type="entry name" value="CdaR-like_regulators"/>
</dbReference>
<evidence type="ECO:0000259" key="1">
    <source>
        <dbReference type="Pfam" id="PF05651"/>
    </source>
</evidence>
<sequence length="383" mass="43723">MSKLSSLNILTSTAQNIVDEIKKIIQQDINFFTLDGSILASTDASRIGETNHEGAITAMKENEVVIINYDNEYEGARKGINLAITLDHEVVGAIGVTGDHKEVIKYAEIIKQMTEILIRENISKELIFNSGNSYHYIIDYIISEKFNAEQSRSIEVLYNFNFIEYRTCIIAKSTHETTMLSLNQSDLFREIYFLLGNESQDVFEIRGESIIIISNQKSSSQIINNLQTIYKVFKDKFNVELSFGIGTTNNLEQGYVDSLHTAEIALNWNLNVSHHHYAFYNDLKHEALLMSLGQEQVAIFLNKIFGNLKTSEIEEIVDLMDVYTEVNGSINEAAEKLFIHKNTVQYRLNKIKNHTGLDPRLLNDYFVLELACAVYKLRSNYLN</sequence>
<dbReference type="InterPro" id="IPR008599">
    <property type="entry name" value="Diacid_rec"/>
</dbReference>
<organism evidence="3 4">
    <name type="scientific">Fundicoccus culcitae</name>
    <dbReference type="NCBI Taxonomy" id="2969821"/>
    <lineage>
        <taxon>Bacteria</taxon>
        <taxon>Bacillati</taxon>
        <taxon>Bacillota</taxon>
        <taxon>Bacilli</taxon>
        <taxon>Lactobacillales</taxon>
        <taxon>Aerococcaceae</taxon>
        <taxon>Fundicoccus</taxon>
    </lineage>
</organism>
<accession>A0ABY5P8M9</accession>
<dbReference type="PANTHER" id="PTHR33744:SF16">
    <property type="entry name" value="CARBOHYDRATE DIACID REGULATOR"/>
    <property type="match status" value="1"/>
</dbReference>